<evidence type="ECO:0000313" key="4">
    <source>
        <dbReference type="Proteomes" id="UP000001861"/>
    </source>
</evidence>
<dbReference type="KEGG" id="cci:CC1G_09746"/>
<dbReference type="Pfam" id="PF18803">
    <property type="entry name" value="CxC2"/>
    <property type="match status" value="1"/>
</dbReference>
<evidence type="ECO:0000259" key="2">
    <source>
        <dbReference type="Pfam" id="PF18803"/>
    </source>
</evidence>
<gene>
    <name evidence="3" type="ORF">CC1G_09746</name>
</gene>
<organism evidence="3 4">
    <name type="scientific">Coprinopsis cinerea (strain Okayama-7 / 130 / ATCC MYA-4618 / FGSC 9003)</name>
    <name type="common">Inky cap fungus</name>
    <name type="synonym">Hormographiella aspergillata</name>
    <dbReference type="NCBI Taxonomy" id="240176"/>
    <lineage>
        <taxon>Eukaryota</taxon>
        <taxon>Fungi</taxon>
        <taxon>Dikarya</taxon>
        <taxon>Basidiomycota</taxon>
        <taxon>Agaricomycotina</taxon>
        <taxon>Agaricomycetes</taxon>
        <taxon>Agaricomycetidae</taxon>
        <taxon>Agaricales</taxon>
        <taxon>Agaricineae</taxon>
        <taxon>Psathyrellaceae</taxon>
        <taxon>Coprinopsis</taxon>
    </lineage>
</organism>
<dbReference type="InParanoid" id="A8PDZ8"/>
<feature type="compositionally biased region" description="Basic residues" evidence="1">
    <location>
        <begin position="21"/>
        <end position="35"/>
    </location>
</feature>
<proteinExistence type="predicted"/>
<keyword evidence="4" id="KW-1185">Reference proteome</keyword>
<protein>
    <recommendedName>
        <fullName evidence="2">CxC2-like cysteine cluster KDZ transposase-associated domain-containing protein</fullName>
    </recommendedName>
</protein>
<dbReference type="eggNOG" id="ENOG502SJ1F">
    <property type="taxonomic scope" value="Eukaryota"/>
</dbReference>
<dbReference type="GeneID" id="6017347"/>
<sequence>MAPGRKHEVKRRERVELYRCRLTRGGKKGRAKLKLLPHTPSKRNQSLSPRKHSSKSSVPQRSARRETEFFEGDVDHGEFVTFDLGGIGNSGSKTTHEYMGEWVPKERLYLHEILDQEALPNPLECHGCHGTILTDVWRCKDCLGKPVYCTDCCRQLHSTSPLHRVQLWKDSHFQPSWLWKSGVHVSLCKSGTCASTLAPDIETPDLAEHAHVEPALDWTDNEDLTFGAKPNQRLHPGSKIMCVVHTNGVHYLPFVFCRCAEAPSDEVQLLRHGFYPATFRDIRTVFTHALLDDYLLEMLECFTSTHHYYSKLRRVTNKNFPHSVPDRTRELRRAGRQWRRLKDLKRFGFGHTRKTPGRGEMALFCAACPQPGINLPEDWKDDRDDWKYQRSLVADGNFVLVHRKQKRQGEGDVFLKSGEGYMTERTRYKEHLKAAEERKESNRQVNMDYGFCEALKTTHTDELSKVLLVYDINCQYSKHLFERIEEADHLSINEKLTVIFGIGLFHVHGHQDSCFARYALTFIRGAGMSAGEILEPLWSVINLAAGPTSMMTLAQRDEALDDFILDNNWKKLLGLVPSICKRWEASRIELSIAEEDFELLDETASDAQRR</sequence>
<reference evidence="3 4" key="1">
    <citation type="journal article" date="2010" name="Proc. Natl. Acad. Sci. U.S.A.">
        <title>Insights into evolution of multicellular fungi from the assembled chromosomes of the mushroom Coprinopsis cinerea (Coprinus cinereus).</title>
        <authorList>
            <person name="Stajich J.E."/>
            <person name="Wilke S.K."/>
            <person name="Ahren D."/>
            <person name="Au C.H."/>
            <person name="Birren B.W."/>
            <person name="Borodovsky M."/>
            <person name="Burns C."/>
            <person name="Canback B."/>
            <person name="Casselton L.A."/>
            <person name="Cheng C.K."/>
            <person name="Deng J."/>
            <person name="Dietrich F.S."/>
            <person name="Fargo D.C."/>
            <person name="Farman M.L."/>
            <person name="Gathman A.C."/>
            <person name="Goldberg J."/>
            <person name="Guigo R."/>
            <person name="Hoegger P.J."/>
            <person name="Hooker J.B."/>
            <person name="Huggins A."/>
            <person name="James T.Y."/>
            <person name="Kamada T."/>
            <person name="Kilaru S."/>
            <person name="Kodira C."/>
            <person name="Kues U."/>
            <person name="Kupfer D."/>
            <person name="Kwan H.S."/>
            <person name="Lomsadze A."/>
            <person name="Li W."/>
            <person name="Lilly W.W."/>
            <person name="Ma L.J."/>
            <person name="Mackey A.J."/>
            <person name="Manning G."/>
            <person name="Martin F."/>
            <person name="Muraguchi H."/>
            <person name="Natvig D.O."/>
            <person name="Palmerini H."/>
            <person name="Ramesh M.A."/>
            <person name="Rehmeyer C.J."/>
            <person name="Roe B.A."/>
            <person name="Shenoy N."/>
            <person name="Stanke M."/>
            <person name="Ter-Hovhannisyan V."/>
            <person name="Tunlid A."/>
            <person name="Velagapudi R."/>
            <person name="Vision T.J."/>
            <person name="Zeng Q."/>
            <person name="Zolan M.E."/>
            <person name="Pukkila P.J."/>
        </authorList>
    </citation>
    <scope>NUCLEOTIDE SEQUENCE [LARGE SCALE GENOMIC DNA]</scope>
    <source>
        <strain evidence="4">Okayama-7 / 130 / ATCC MYA-4618 / FGSC 9003</strain>
    </source>
</reference>
<dbReference type="OrthoDB" id="3149508at2759"/>
<dbReference type="OMA" id="GWARIND"/>
<evidence type="ECO:0000313" key="3">
    <source>
        <dbReference type="EMBL" id="EAU81104.2"/>
    </source>
</evidence>
<dbReference type="RefSeq" id="XP_001840695.2">
    <property type="nucleotide sequence ID" value="XM_001840643.2"/>
</dbReference>
<dbReference type="Pfam" id="PF18758">
    <property type="entry name" value="KDZ"/>
    <property type="match status" value="1"/>
</dbReference>
<accession>A8PDZ8</accession>
<dbReference type="InterPro" id="IPR040521">
    <property type="entry name" value="KDZ"/>
</dbReference>
<evidence type="ECO:0000256" key="1">
    <source>
        <dbReference type="SAM" id="MobiDB-lite"/>
    </source>
</evidence>
<dbReference type="PANTHER" id="PTHR33096:SF1">
    <property type="entry name" value="CXC1-LIKE CYSTEINE CLUSTER ASSOCIATED WITH KDZ TRANSPOSASES DOMAIN-CONTAINING PROTEIN"/>
    <property type="match status" value="1"/>
</dbReference>
<dbReference type="InterPro" id="IPR041457">
    <property type="entry name" value="CxC2_KDZ-assoc"/>
</dbReference>
<feature type="domain" description="CxC2-like cysteine cluster KDZ transposase-associated" evidence="2">
    <location>
        <begin position="234"/>
        <end position="318"/>
    </location>
</feature>
<dbReference type="EMBL" id="AACS02000007">
    <property type="protein sequence ID" value="EAU81104.2"/>
    <property type="molecule type" value="Genomic_DNA"/>
</dbReference>
<dbReference type="Proteomes" id="UP000001861">
    <property type="component" value="Unassembled WGS sequence"/>
</dbReference>
<dbReference type="HOGENOM" id="CLU_003703_12_2_1"/>
<dbReference type="STRING" id="240176.A8PDZ8"/>
<name>A8PDZ8_COPC7</name>
<comment type="caution">
    <text evidence="3">The sequence shown here is derived from an EMBL/GenBank/DDBJ whole genome shotgun (WGS) entry which is preliminary data.</text>
</comment>
<dbReference type="PANTHER" id="PTHR33096">
    <property type="entry name" value="CXC2 DOMAIN-CONTAINING PROTEIN"/>
    <property type="match status" value="1"/>
</dbReference>
<feature type="region of interest" description="Disordered" evidence="1">
    <location>
        <begin position="20"/>
        <end position="66"/>
    </location>
</feature>
<dbReference type="VEuPathDB" id="FungiDB:CC1G_09746"/>
<dbReference type="AlphaFoldDB" id="A8PDZ8"/>